<reference evidence="2" key="1">
    <citation type="submission" date="2020-01" db="EMBL/GenBank/DDBJ databases">
        <authorList>
            <person name="Fang Y."/>
            <person name="Sun R."/>
            <person name="Nie L."/>
            <person name="He J."/>
            <person name="Hao L."/>
            <person name="Wang L."/>
            <person name="Su S."/>
            <person name="Lv E."/>
            <person name="Zhang Z."/>
            <person name="Xie R."/>
            <person name="Liu H."/>
        </authorList>
    </citation>
    <scope>NUCLEOTIDE SEQUENCE [LARGE SCALE GENOMIC DNA]</scope>
    <source>
        <strain evidence="2">XCT-53</strain>
    </source>
</reference>
<dbReference type="InterPro" id="IPR036388">
    <property type="entry name" value="WH-like_DNA-bd_sf"/>
</dbReference>
<dbReference type="Proteomes" id="UP000586722">
    <property type="component" value="Unassembled WGS sequence"/>
</dbReference>
<evidence type="ECO:0000313" key="1">
    <source>
        <dbReference type="EMBL" id="NBN78291.1"/>
    </source>
</evidence>
<evidence type="ECO:0000313" key="2">
    <source>
        <dbReference type="Proteomes" id="UP000586722"/>
    </source>
</evidence>
<keyword evidence="2" id="KW-1185">Reference proteome</keyword>
<proteinExistence type="predicted"/>
<dbReference type="PANTHER" id="PTHR43252">
    <property type="entry name" value="TRANSCRIPTIONAL REGULATOR YQJI"/>
    <property type="match status" value="1"/>
</dbReference>
<accession>A0A7X5F200</accession>
<gene>
    <name evidence="1" type="ORF">GWI72_08435</name>
</gene>
<sequence length="185" mass="20207">MSVRRLCLAILNFGDATGYEIRKASTEGEFSYFEEASFGSIYPTLARLEAEGLVTVRLDPQDGKPARKVYSLTQAGRQELKSLLSEPLAKDTFRSPFLLVAMCADLVGGAVVRRAIDRHMDQIRTEIAQLKEMTADCDHPATLWTIKCGITCMEQNLAYLEGNRAALERMADAGPVCAGAGEAAE</sequence>
<dbReference type="RefSeq" id="WP_161673750.1">
    <property type="nucleotide sequence ID" value="NZ_JAABLP010000001.1"/>
</dbReference>
<dbReference type="InterPro" id="IPR005149">
    <property type="entry name" value="Tscrpt_reg_PadR_N"/>
</dbReference>
<dbReference type="AlphaFoldDB" id="A0A7X5F200"/>
<protein>
    <submittedName>
        <fullName evidence="1">PadR family transcriptional regulator</fullName>
    </submittedName>
</protein>
<dbReference type="InterPro" id="IPR036390">
    <property type="entry name" value="WH_DNA-bd_sf"/>
</dbReference>
<organism evidence="1 2">
    <name type="scientific">Pannonibacter tanglangensis</name>
    <dbReference type="NCBI Taxonomy" id="2750084"/>
    <lineage>
        <taxon>Bacteria</taxon>
        <taxon>Pseudomonadati</taxon>
        <taxon>Pseudomonadota</taxon>
        <taxon>Alphaproteobacteria</taxon>
        <taxon>Hyphomicrobiales</taxon>
        <taxon>Stappiaceae</taxon>
        <taxon>Pannonibacter</taxon>
    </lineage>
</organism>
<dbReference type="SUPFAM" id="SSF46785">
    <property type="entry name" value="Winged helix' DNA-binding domain"/>
    <property type="match status" value="1"/>
</dbReference>
<name>A0A7X5F200_9HYPH</name>
<dbReference type="Gene3D" id="1.10.10.10">
    <property type="entry name" value="Winged helix-like DNA-binding domain superfamily/Winged helix DNA-binding domain"/>
    <property type="match status" value="1"/>
</dbReference>
<comment type="caution">
    <text evidence="1">The sequence shown here is derived from an EMBL/GenBank/DDBJ whole genome shotgun (WGS) entry which is preliminary data.</text>
</comment>
<dbReference type="Pfam" id="PF03551">
    <property type="entry name" value="PadR"/>
    <property type="match status" value="1"/>
</dbReference>
<dbReference type="EMBL" id="JAABLQ010000001">
    <property type="protein sequence ID" value="NBN78291.1"/>
    <property type="molecule type" value="Genomic_DNA"/>
</dbReference>
<dbReference type="PANTHER" id="PTHR43252:SF6">
    <property type="entry name" value="NEGATIVE TRANSCRIPTION REGULATOR PADR"/>
    <property type="match status" value="1"/>
</dbReference>